<dbReference type="KEGG" id="rin:ACS15_1235"/>
<evidence type="ECO:0000313" key="3">
    <source>
        <dbReference type="EMBL" id="ANJ71986.1"/>
    </source>
</evidence>
<evidence type="ECO:0000256" key="1">
    <source>
        <dbReference type="SAM" id="MobiDB-lite"/>
    </source>
</evidence>
<accession>A0A191ZV68</accession>
<dbReference type="OrthoDB" id="8928883at2"/>
<dbReference type="RefSeq" id="WP_021194866.1">
    <property type="nucleotide sequence ID" value="NZ_CP012605.1"/>
</dbReference>
<evidence type="ECO:0000313" key="4">
    <source>
        <dbReference type="Proteomes" id="UP000077927"/>
    </source>
</evidence>
<dbReference type="AlphaFoldDB" id="A0A191ZV68"/>
<dbReference type="GeneID" id="61525509"/>
<dbReference type="EMBL" id="CP016022">
    <property type="protein sequence ID" value="ANJ71986.1"/>
    <property type="molecule type" value="Genomic_DNA"/>
</dbReference>
<dbReference type="EMBL" id="CP012605">
    <property type="protein sequence ID" value="ANH72130.1"/>
    <property type="molecule type" value="Genomic_DNA"/>
</dbReference>
<feature type="region of interest" description="Disordered" evidence="1">
    <location>
        <begin position="50"/>
        <end position="72"/>
    </location>
</feature>
<dbReference type="Proteomes" id="UP000078572">
    <property type="component" value="Chromosome 1"/>
</dbReference>
<feature type="compositionally biased region" description="Pro residues" evidence="1">
    <location>
        <begin position="63"/>
        <end position="72"/>
    </location>
</feature>
<name>A0A191ZV68_9RALS</name>
<gene>
    <name evidence="3" type="ORF">A9Y76_05690</name>
    <name evidence="2" type="ORF">ACS15_1235</name>
</gene>
<reference evidence="5" key="3">
    <citation type="submission" date="2016-06" db="EMBL/GenBank/DDBJ databases">
        <authorList>
            <person name="Xu Y."/>
            <person name="Nagy A."/>
            <person name="Yan X."/>
            <person name="Kim S.W."/>
            <person name="Haley B."/>
            <person name="Liu N.T."/>
            <person name="Nou X."/>
        </authorList>
    </citation>
    <scope>NUCLEOTIDE SEQUENCE [LARGE SCALE GENOMIC DNA]</scope>
    <source>
        <strain evidence="5">ATCC 49129</strain>
    </source>
</reference>
<sequence length="72" mass="8319">MKQTERDKLRHILLGFAELTAPARHEFLGAMNEYLFSSPQRRRQIVETWKQPDSPTLDKPQPHSVPPAEQPA</sequence>
<reference evidence="3" key="2">
    <citation type="submission" date="2016-06" db="EMBL/GenBank/DDBJ databases">
        <authorList>
            <person name="Kjaerup R.B."/>
            <person name="Dalgaard T.S."/>
            <person name="Juul-Madsen H.R."/>
        </authorList>
    </citation>
    <scope>NUCLEOTIDE SEQUENCE [LARGE SCALE GENOMIC DNA]</scope>
    <source>
        <strain evidence="3">ATCC 49129</strain>
    </source>
</reference>
<reference evidence="2 4" key="1">
    <citation type="submission" date="2015-09" db="EMBL/GenBank/DDBJ databases">
        <authorList>
            <person name="Xu Y."/>
            <person name="Nagy A."/>
            <person name="Liu N.T."/>
            <person name="Nou X."/>
        </authorList>
    </citation>
    <scope>NUCLEOTIDE SEQUENCE [LARGE SCALE GENOMIC DNA]</scope>
    <source>
        <strain evidence="2 4">FC1138</strain>
    </source>
</reference>
<organism evidence="3 5">
    <name type="scientific">Ralstonia insidiosa</name>
    <dbReference type="NCBI Taxonomy" id="190721"/>
    <lineage>
        <taxon>Bacteria</taxon>
        <taxon>Pseudomonadati</taxon>
        <taxon>Pseudomonadota</taxon>
        <taxon>Betaproteobacteria</taxon>
        <taxon>Burkholderiales</taxon>
        <taxon>Burkholderiaceae</taxon>
        <taxon>Ralstonia</taxon>
    </lineage>
</organism>
<protein>
    <submittedName>
        <fullName evidence="3">Uncharacterized protein</fullName>
    </submittedName>
</protein>
<dbReference type="Proteomes" id="UP000077927">
    <property type="component" value="Chromosome 1"/>
</dbReference>
<dbReference type="PATRIC" id="fig|190721.6.peg.1230"/>
<keyword evidence="5" id="KW-1185">Reference proteome</keyword>
<proteinExistence type="predicted"/>
<evidence type="ECO:0000313" key="5">
    <source>
        <dbReference type="Proteomes" id="UP000078572"/>
    </source>
</evidence>
<evidence type="ECO:0000313" key="2">
    <source>
        <dbReference type="EMBL" id="ANH72130.1"/>
    </source>
</evidence>